<accession>A0AAW3V154</accession>
<dbReference type="EMBL" id="JACIIK010000007">
    <property type="protein sequence ID" value="MBB6203407.1"/>
    <property type="molecule type" value="Genomic_DNA"/>
</dbReference>
<dbReference type="Proteomes" id="UP000518681">
    <property type="component" value="Unassembled WGS sequence"/>
</dbReference>
<dbReference type="AlphaFoldDB" id="A0AAW3V154"/>
<proteinExistence type="predicted"/>
<comment type="caution">
    <text evidence="1">The sequence shown here is derived from an EMBL/GenBank/DDBJ whole genome shotgun (WGS) entry which is preliminary data.</text>
</comment>
<gene>
    <name evidence="1" type="ORF">GGD69_004285</name>
</gene>
<evidence type="ECO:0000313" key="1">
    <source>
        <dbReference type="EMBL" id="MBB6203407.1"/>
    </source>
</evidence>
<sequence length="42" mass="4757">MQLAPGNLNPRKRPRVAGKASFMSLMTQSYMDTARFARLIVM</sequence>
<reference evidence="1 2" key="1">
    <citation type="submission" date="2020-08" db="EMBL/GenBank/DDBJ databases">
        <title>Genomic Encyclopedia of Type Strains, Phase IV (KMG-V): Genome sequencing to study the core and pangenomes of soil and plant-associated prokaryotes.</title>
        <authorList>
            <person name="Whitman W."/>
        </authorList>
    </citation>
    <scope>NUCLEOTIDE SEQUENCE [LARGE SCALE GENOMIC DNA]</scope>
    <source>
        <strain evidence="1 2">SEMIA 4013</strain>
    </source>
</reference>
<name>A0AAW3V154_9BURK</name>
<protein>
    <submittedName>
        <fullName evidence="1">Uncharacterized protein</fullName>
    </submittedName>
</protein>
<organism evidence="1 2">
    <name type="scientific">Paraburkholderia fungorum</name>
    <dbReference type="NCBI Taxonomy" id="134537"/>
    <lineage>
        <taxon>Bacteria</taxon>
        <taxon>Pseudomonadati</taxon>
        <taxon>Pseudomonadota</taxon>
        <taxon>Betaproteobacteria</taxon>
        <taxon>Burkholderiales</taxon>
        <taxon>Burkholderiaceae</taxon>
        <taxon>Paraburkholderia</taxon>
    </lineage>
</organism>
<evidence type="ECO:0000313" key="2">
    <source>
        <dbReference type="Proteomes" id="UP000518681"/>
    </source>
</evidence>